<evidence type="ECO:0000313" key="5">
    <source>
        <dbReference type="Proteomes" id="UP000029641"/>
    </source>
</evidence>
<sequence length="102" mass="11251">MFIGNNVSISPEVHLITASHDINSESFEYFEKSIKVDDFVWIGTRATILPGVNLKKGCVVASGSVVTKDVSSYDIVAGVPAKVIGKRNEKLNYNCKWFPPFD</sequence>
<dbReference type="GO" id="GO:0005829">
    <property type="term" value="C:cytosol"/>
    <property type="evidence" value="ECO:0007669"/>
    <property type="project" value="TreeGrafter"/>
</dbReference>
<dbReference type="Proteomes" id="UP000029646">
    <property type="component" value="Unassembled WGS sequence"/>
</dbReference>
<reference evidence="5 6" key="1">
    <citation type="journal article" date="2014" name="Genome Announc.">
        <title>Draft Genome Sequence of Marine Flavobacterium Jejuia pallidilutea Strain 11shimoA1 and Pigmentation Mutants.</title>
        <authorList>
            <person name="Takatani N."/>
            <person name="Nakanishi M."/>
            <person name="Meirelles P."/>
            <person name="Mino S."/>
            <person name="Suda W."/>
            <person name="Oshima K."/>
            <person name="Hattori M."/>
            <person name="Ohkuma M."/>
            <person name="Hosokawa M."/>
            <person name="Miyashita K."/>
            <person name="Thompson F.L."/>
            <person name="Niwa A."/>
            <person name="Sawabe T."/>
            <person name="Sawabe T."/>
        </authorList>
    </citation>
    <scope>NUCLEOTIDE SEQUENCE [LARGE SCALE GENOMIC DNA]</scope>
    <source>
        <strain evidence="3 5">JCM 19301</strain>
        <strain evidence="4">JCM 19302</strain>
        <strain evidence="6">JCM19302</strain>
    </source>
</reference>
<evidence type="ECO:0000313" key="3">
    <source>
        <dbReference type="EMBL" id="GAL65297.1"/>
    </source>
</evidence>
<dbReference type="Proteomes" id="UP000029641">
    <property type="component" value="Unassembled WGS sequence"/>
</dbReference>
<evidence type="ECO:0000313" key="6">
    <source>
        <dbReference type="Proteomes" id="UP000029646"/>
    </source>
</evidence>
<dbReference type="RefSeq" id="WP_193744347.1">
    <property type="nucleotide sequence ID" value="NZ_BBNR01000001.1"/>
</dbReference>
<dbReference type="eggNOG" id="COG0110">
    <property type="taxonomic scope" value="Bacteria"/>
</dbReference>
<dbReference type="EMBL" id="BBNR01000001">
    <property type="protein sequence ID" value="GAL65297.1"/>
    <property type="molecule type" value="Genomic_DNA"/>
</dbReference>
<dbReference type="InterPro" id="IPR051159">
    <property type="entry name" value="Hexapeptide_acetyltransf"/>
</dbReference>
<evidence type="ECO:0000256" key="2">
    <source>
        <dbReference type="ARBA" id="ARBA00022679"/>
    </source>
</evidence>
<organism evidence="3 5">
    <name type="scientific">Jejuia pallidilutea</name>
    <dbReference type="NCBI Taxonomy" id="504487"/>
    <lineage>
        <taxon>Bacteria</taxon>
        <taxon>Pseudomonadati</taxon>
        <taxon>Bacteroidota</taxon>
        <taxon>Flavobacteriia</taxon>
        <taxon>Flavobacteriales</taxon>
        <taxon>Flavobacteriaceae</taxon>
        <taxon>Jejuia</taxon>
    </lineage>
</organism>
<dbReference type="SUPFAM" id="SSF51161">
    <property type="entry name" value="Trimeric LpxA-like enzymes"/>
    <property type="match status" value="1"/>
</dbReference>
<comment type="caution">
    <text evidence="3">The sequence shown here is derived from an EMBL/GenBank/DDBJ whole genome shotgun (WGS) entry which is preliminary data.</text>
</comment>
<dbReference type="AlphaFoldDB" id="A0A090WCN2"/>
<keyword evidence="2 3" id="KW-0808">Transferase</keyword>
<gene>
    <name evidence="3" type="ORF">JCM19301_3757</name>
    <name evidence="4" type="ORF">JCM19302_4085</name>
</gene>
<dbReference type="CDD" id="cd04647">
    <property type="entry name" value="LbH_MAT_like"/>
    <property type="match status" value="1"/>
</dbReference>
<dbReference type="PANTHER" id="PTHR23416">
    <property type="entry name" value="SIALIC ACID SYNTHASE-RELATED"/>
    <property type="match status" value="1"/>
</dbReference>
<dbReference type="GO" id="GO:0008925">
    <property type="term" value="F:maltose O-acetyltransferase activity"/>
    <property type="evidence" value="ECO:0007669"/>
    <property type="project" value="UniProtKB-EC"/>
</dbReference>
<dbReference type="EMBL" id="BBNS01000001">
    <property type="protein sequence ID" value="GAL69356.1"/>
    <property type="molecule type" value="Genomic_DNA"/>
</dbReference>
<evidence type="ECO:0000313" key="4">
    <source>
        <dbReference type="EMBL" id="GAL69356.1"/>
    </source>
</evidence>
<dbReference type="STRING" id="504487.JCM19538_2108"/>
<evidence type="ECO:0000256" key="1">
    <source>
        <dbReference type="ARBA" id="ARBA00007274"/>
    </source>
</evidence>
<dbReference type="EC" id="2.3.1.79" evidence="3"/>
<proteinExistence type="inferred from homology"/>
<accession>A0A090WCN2</accession>
<keyword evidence="3" id="KW-0012">Acyltransferase</keyword>
<dbReference type="InterPro" id="IPR011004">
    <property type="entry name" value="Trimer_LpxA-like_sf"/>
</dbReference>
<protein>
    <submittedName>
        <fullName evidence="3">Maltose O-acetyltransferase</fullName>
        <ecNumber evidence="3">2.3.1.79</ecNumber>
    </submittedName>
</protein>
<comment type="similarity">
    <text evidence="1">Belongs to the transferase hexapeptide repeat family.</text>
</comment>
<name>A0A090WCN2_9FLAO</name>
<dbReference type="Gene3D" id="2.160.10.10">
    <property type="entry name" value="Hexapeptide repeat proteins"/>
    <property type="match status" value="1"/>
</dbReference>
<dbReference type="PANTHER" id="PTHR23416:SF23">
    <property type="entry name" value="ACETYLTRANSFERASE C18B11.09C-RELATED"/>
    <property type="match status" value="1"/>
</dbReference>